<dbReference type="GO" id="GO:0006644">
    <property type="term" value="P:phospholipid metabolic process"/>
    <property type="evidence" value="ECO:0007669"/>
    <property type="project" value="TreeGrafter"/>
</dbReference>
<dbReference type="InterPro" id="IPR038885">
    <property type="entry name" value="PLB1"/>
</dbReference>
<dbReference type="CTD" id="151056"/>
<keyword evidence="2" id="KW-0812">Transmembrane</keyword>
<dbReference type="InterPro" id="IPR035547">
    <property type="entry name" value="Phospholipase_B"/>
</dbReference>
<evidence type="ECO:0000256" key="2">
    <source>
        <dbReference type="SAM" id="Phobius"/>
    </source>
</evidence>
<dbReference type="Gene3D" id="3.40.50.1110">
    <property type="entry name" value="SGNH hydrolase"/>
    <property type="match status" value="3"/>
</dbReference>
<dbReference type="KEGG" id="pbi:103051286"/>
<organism evidence="3 4">
    <name type="scientific">Python bivittatus</name>
    <name type="common">Burmese python</name>
    <name type="synonym">Python molurus bivittatus</name>
    <dbReference type="NCBI Taxonomy" id="176946"/>
    <lineage>
        <taxon>Eukaryota</taxon>
        <taxon>Metazoa</taxon>
        <taxon>Chordata</taxon>
        <taxon>Craniata</taxon>
        <taxon>Vertebrata</taxon>
        <taxon>Euteleostomi</taxon>
        <taxon>Lepidosauria</taxon>
        <taxon>Squamata</taxon>
        <taxon>Bifurcata</taxon>
        <taxon>Unidentata</taxon>
        <taxon>Episquamata</taxon>
        <taxon>Toxicofera</taxon>
        <taxon>Serpentes</taxon>
        <taxon>Henophidia</taxon>
        <taxon>Pythonidae</taxon>
        <taxon>Python</taxon>
    </lineage>
</organism>
<feature type="region of interest" description="Disordered" evidence="1">
    <location>
        <begin position="78"/>
        <end position="107"/>
    </location>
</feature>
<dbReference type="GO" id="GO:0050253">
    <property type="term" value="F:retinyl-palmitate esterase activity"/>
    <property type="evidence" value="ECO:0007669"/>
    <property type="project" value="TreeGrafter"/>
</dbReference>
<sequence>MPPATVKHDNDYSAKETLFKITGEKNAAEVGVELWNNMLTPVGQKKPYQFTEIPDPKCPSQEYQYIFTYRNSNYSPFPVKSQTEAQPQEKSFGTNIPCSDRSPSNTVPVSVHNLRPGDIKVIGALGDSLTAGNGAGSSPFNILDVLTQYRGLSWSIGGNENIKAVTTLANILREFNPSLLGFSIDKGNQNQPKAHLNQAVPGARAEHIPSQVRRLIDLMKTDPKINFQEDWKLITLFIGGNDLCGHCDDPVRYSPENFIRNIQSALDILHKEVPRTFVNLATILLVAPLRKLYQEKRVYCPRLIMRALCPCVLKPKDNSSEIEMLESFNKKYQEGTHRLVESGRYDTREDFTVVVQPLLEESDMPMTLDGLPDSSYFAPDCFHFHQKGHSQVARGLWNNMLEPLAEKTKVQKLEAGITLKCPNQAQPYLMTYRNSNYTYTKGNTPVYGSQMLCKDRAPSIKYPTSVHALKPADVQVIAALGDSFTAGIGVGSAPNDMLDMHTQYRGLAWSIGGDASLQNVTTLPNILREFNPNLTGYSIGINEFNETNAFLNQAVPGAQAKDLSDQVKRLVKIMKNDLKIKFDTDWKIITIFIGLQDLCNYCKDINHYSAVNFSNHVQEALDLLHTEVPKALVNLVEVMDLLPLRQLFLDSSLPCDVHLAKDQCSCLLLIQEGSSDLVMMQEAIKAYQSEIQKLMKSHRYDSQEDFTVVLQPFLQTISLPILQGGRPDISFFAPDCFHFSQKSHSQLSRALWNNMLQPVGKKDVSFSFMDNITLSCPTLQQPFLATFKNSHAMHPSEDPTKLPNQNWGSNLPCSVQTESREVPTSVHRLQPADIQVIAALGDSMMIAEGAKAVGLNDVKTAWRGLSWGAGSDGSLETHTTLPNILKKFNPGLTGFSTGTQKETAGFNVAVGGATSWNISAQAHELVELMKSSPNLNYKEDWKLVTIFIGLNDLCQYCLDKETYSVEKYVKHLQDALDILYKELPRAFVNIVEIMELTGLRQIEREESGCVLSGASLCPCFLNSWENSPEPQEMEIINRDFQDKSTMLINSGRYDQREDFAIVVQPFFRNTFLSLDSEGKPDLSFFAVDCFHFSERGHAEMAVSLWNNMLEPVGYKQSYKHFPKERLKLKCPTSEHPYLFTSRNSQMHSSMLDTKHNRDSVPYWAVIIAATIGILAGSLTVWGIMTRKVNKHPRARDEAAEEKATTF</sequence>
<dbReference type="SUPFAM" id="SSF52266">
    <property type="entry name" value="SGNH hydrolase"/>
    <property type="match status" value="3"/>
</dbReference>
<reference evidence="4" key="1">
    <citation type="submission" date="2025-08" db="UniProtKB">
        <authorList>
            <consortium name="RefSeq"/>
        </authorList>
    </citation>
    <scope>IDENTIFICATION</scope>
    <source>
        <tissue evidence="4">Liver</tissue>
    </source>
</reference>
<dbReference type="RefSeq" id="XP_025027974.1">
    <property type="nucleotide sequence ID" value="XM_025172206.1"/>
</dbReference>
<accession>A0A9F5J6L2</accession>
<dbReference type="GO" id="GO:0031526">
    <property type="term" value="C:brush border membrane"/>
    <property type="evidence" value="ECO:0007669"/>
    <property type="project" value="TreeGrafter"/>
</dbReference>
<dbReference type="InterPro" id="IPR036514">
    <property type="entry name" value="SGNH_hydro_sf"/>
</dbReference>
<dbReference type="GeneID" id="103051286"/>
<feature type="transmembrane region" description="Helical" evidence="2">
    <location>
        <begin position="1160"/>
        <end position="1183"/>
    </location>
</feature>
<dbReference type="GO" id="GO:0004623">
    <property type="term" value="F:phospholipase A2 activity"/>
    <property type="evidence" value="ECO:0007669"/>
    <property type="project" value="TreeGrafter"/>
</dbReference>
<proteinExistence type="predicted"/>
<keyword evidence="2" id="KW-0472">Membrane</keyword>
<dbReference type="Proteomes" id="UP000695026">
    <property type="component" value="Unplaced"/>
</dbReference>
<evidence type="ECO:0000256" key="1">
    <source>
        <dbReference type="SAM" id="MobiDB-lite"/>
    </source>
</evidence>
<dbReference type="OrthoDB" id="10265800at2759"/>
<dbReference type="PANTHER" id="PTHR21325:SF52">
    <property type="entry name" value="PHOSPHOLIPASE B1, MEMBRANE-ASSOCIATED"/>
    <property type="match status" value="1"/>
</dbReference>
<dbReference type="CDD" id="cd01824">
    <property type="entry name" value="Phospholipase_B_like"/>
    <property type="match status" value="3"/>
</dbReference>
<keyword evidence="2" id="KW-1133">Transmembrane helix</keyword>
<dbReference type="AlphaFoldDB" id="A0A9F5J6L2"/>
<dbReference type="PANTHER" id="PTHR21325">
    <property type="entry name" value="PHOSPHOLIPASE B, PLB1"/>
    <property type="match status" value="1"/>
</dbReference>
<dbReference type="Pfam" id="PF00657">
    <property type="entry name" value="Lipase_GDSL"/>
    <property type="match status" value="3"/>
</dbReference>
<protein>
    <submittedName>
        <fullName evidence="4">Phospholipase B1, membrane-associated</fullName>
    </submittedName>
</protein>
<evidence type="ECO:0000313" key="4">
    <source>
        <dbReference type="RefSeq" id="XP_025027974.1"/>
    </source>
</evidence>
<name>A0A9F5J6L2_PYTBI</name>
<keyword evidence="3" id="KW-1185">Reference proteome</keyword>
<gene>
    <name evidence="4" type="primary">PLB1</name>
</gene>
<dbReference type="GO" id="GO:0004622">
    <property type="term" value="F:phosphatidylcholine lysophospholipase activity"/>
    <property type="evidence" value="ECO:0007669"/>
    <property type="project" value="TreeGrafter"/>
</dbReference>
<dbReference type="OMA" id="KYMQRED"/>
<dbReference type="InterPro" id="IPR001087">
    <property type="entry name" value="GDSL"/>
</dbReference>
<evidence type="ECO:0000313" key="3">
    <source>
        <dbReference type="Proteomes" id="UP000695026"/>
    </source>
</evidence>